<reference evidence="1" key="1">
    <citation type="submission" date="2020-10" db="EMBL/GenBank/DDBJ databases">
        <title>Phylogeny of dyella-like bacteria.</title>
        <authorList>
            <person name="Fu J."/>
        </authorList>
    </citation>
    <scope>NUCLEOTIDE SEQUENCE</scope>
    <source>
        <strain evidence="1">DHOC52</strain>
    </source>
</reference>
<organism evidence="1 2">
    <name type="scientific">Dyella flava</name>
    <dbReference type="NCBI Taxonomy" id="1920170"/>
    <lineage>
        <taxon>Bacteria</taxon>
        <taxon>Pseudomonadati</taxon>
        <taxon>Pseudomonadota</taxon>
        <taxon>Gammaproteobacteria</taxon>
        <taxon>Lysobacterales</taxon>
        <taxon>Rhodanobacteraceae</taxon>
        <taxon>Dyella</taxon>
    </lineage>
</organism>
<dbReference type="EMBL" id="JADIKE010000025">
    <property type="protein sequence ID" value="MBM7124236.1"/>
    <property type="molecule type" value="Genomic_DNA"/>
</dbReference>
<accession>A0ABS2JYZ2</accession>
<evidence type="ECO:0000313" key="2">
    <source>
        <dbReference type="Proteomes" id="UP001430149"/>
    </source>
</evidence>
<gene>
    <name evidence="1" type="ORF">ISP19_02490</name>
</gene>
<protein>
    <submittedName>
        <fullName evidence="1">Uncharacterized protein</fullName>
    </submittedName>
</protein>
<sequence length="52" mass="5763">MPKFDMMNPFVTHIGGGVFVCPPGVRQGGLLGSRCLRWRDHSGFGRNEDEVT</sequence>
<keyword evidence="2" id="KW-1185">Reference proteome</keyword>
<dbReference type="Proteomes" id="UP001430149">
    <property type="component" value="Unassembled WGS sequence"/>
</dbReference>
<name>A0ABS2JYZ2_9GAMM</name>
<comment type="caution">
    <text evidence="1">The sequence shown here is derived from an EMBL/GenBank/DDBJ whole genome shotgun (WGS) entry which is preliminary data.</text>
</comment>
<proteinExistence type="predicted"/>
<evidence type="ECO:0000313" key="1">
    <source>
        <dbReference type="EMBL" id="MBM7124236.1"/>
    </source>
</evidence>
<dbReference type="RefSeq" id="WP_204679405.1">
    <property type="nucleotide sequence ID" value="NZ_BSNR01000008.1"/>
</dbReference>